<dbReference type="Gene3D" id="1.10.530.10">
    <property type="match status" value="1"/>
</dbReference>
<feature type="domain" description="Transglycosylase SLT" evidence="1">
    <location>
        <begin position="111"/>
        <end position="207"/>
    </location>
</feature>
<dbReference type="Pfam" id="PF01464">
    <property type="entry name" value="SLT"/>
    <property type="match status" value="1"/>
</dbReference>
<proteinExistence type="predicted"/>
<name>A0ABQ2BQ23_9BACL</name>
<evidence type="ECO:0000313" key="3">
    <source>
        <dbReference type="Proteomes" id="UP000615455"/>
    </source>
</evidence>
<keyword evidence="3" id="KW-1185">Reference proteome</keyword>
<evidence type="ECO:0000313" key="2">
    <source>
        <dbReference type="EMBL" id="GGI43415.1"/>
    </source>
</evidence>
<accession>A0ABQ2BQ23</accession>
<gene>
    <name evidence="2" type="ORF">GCM10008018_01960</name>
</gene>
<dbReference type="PANTHER" id="PTHR37423">
    <property type="entry name" value="SOLUBLE LYTIC MUREIN TRANSGLYCOSYLASE-RELATED"/>
    <property type="match status" value="1"/>
</dbReference>
<dbReference type="CDD" id="cd16896">
    <property type="entry name" value="LT_Slt70-like"/>
    <property type="match status" value="1"/>
</dbReference>
<dbReference type="RefSeq" id="WP_189006326.1">
    <property type="nucleotide sequence ID" value="NZ_BMHE01000001.1"/>
</dbReference>
<organism evidence="2 3">
    <name type="scientific">Paenibacillus marchantiophytorum</name>
    <dbReference type="NCBI Taxonomy" id="1619310"/>
    <lineage>
        <taxon>Bacteria</taxon>
        <taxon>Bacillati</taxon>
        <taxon>Bacillota</taxon>
        <taxon>Bacilli</taxon>
        <taxon>Bacillales</taxon>
        <taxon>Paenibacillaceae</taxon>
        <taxon>Paenibacillus</taxon>
    </lineage>
</organism>
<evidence type="ECO:0000259" key="1">
    <source>
        <dbReference type="Pfam" id="PF01464"/>
    </source>
</evidence>
<reference evidence="3" key="1">
    <citation type="journal article" date="2019" name="Int. J. Syst. Evol. Microbiol.">
        <title>The Global Catalogue of Microorganisms (GCM) 10K type strain sequencing project: providing services to taxonomists for standard genome sequencing and annotation.</title>
        <authorList>
            <consortium name="The Broad Institute Genomics Platform"/>
            <consortium name="The Broad Institute Genome Sequencing Center for Infectious Disease"/>
            <person name="Wu L."/>
            <person name="Ma J."/>
        </authorList>
    </citation>
    <scope>NUCLEOTIDE SEQUENCE [LARGE SCALE GENOMIC DNA]</scope>
    <source>
        <strain evidence="3">CGMCC 1.15043</strain>
    </source>
</reference>
<dbReference type="InterPro" id="IPR023346">
    <property type="entry name" value="Lysozyme-like_dom_sf"/>
</dbReference>
<dbReference type="PANTHER" id="PTHR37423:SF2">
    <property type="entry name" value="MEMBRANE-BOUND LYTIC MUREIN TRANSGLYCOSYLASE C"/>
    <property type="match status" value="1"/>
</dbReference>
<sequence length="242" mass="25581">MNSTNSIDPRVMKELLQLQMLSKMSLLSGDDTKSSSTDEANDFSELLQTVMGQASGSAAGTALTSQDAMSSLLGGASMTSVPSSLAALGKAYTPLQTPGKSFSTTSQYENIIQQASAKYGLDSSLVKAVIQQESSFNHQAVSSAGAKGLMQLMDGTGSGFGVTNPFDPQQNVDAGTHFLSNLVKKYNGNEGVALAAYNAGPGRIDRLGIRTDQDLADKLHLLPQETQAYVSKVFTHKRNFSL</sequence>
<comment type="caution">
    <text evidence="2">The sequence shown here is derived from an EMBL/GenBank/DDBJ whole genome shotgun (WGS) entry which is preliminary data.</text>
</comment>
<dbReference type="EMBL" id="BMHE01000001">
    <property type="protein sequence ID" value="GGI43415.1"/>
    <property type="molecule type" value="Genomic_DNA"/>
</dbReference>
<protein>
    <recommendedName>
        <fullName evidence="1">Transglycosylase SLT domain-containing protein</fullName>
    </recommendedName>
</protein>
<dbReference type="Proteomes" id="UP000615455">
    <property type="component" value="Unassembled WGS sequence"/>
</dbReference>
<dbReference type="InterPro" id="IPR008258">
    <property type="entry name" value="Transglycosylase_SLT_dom_1"/>
</dbReference>
<dbReference type="SUPFAM" id="SSF53955">
    <property type="entry name" value="Lysozyme-like"/>
    <property type="match status" value="1"/>
</dbReference>